<dbReference type="EMBL" id="ACBZ01000055">
    <property type="protein sequence ID" value="EEG49896.1"/>
    <property type="molecule type" value="Genomic_DNA"/>
</dbReference>
<keyword evidence="1" id="KW-0812">Transmembrane</keyword>
<evidence type="ECO:0000256" key="1">
    <source>
        <dbReference type="SAM" id="Phobius"/>
    </source>
</evidence>
<dbReference type="AlphaFoldDB" id="C0CK20"/>
<dbReference type="Proteomes" id="UP000003100">
    <property type="component" value="Unassembled WGS sequence"/>
</dbReference>
<evidence type="ECO:0000313" key="2">
    <source>
        <dbReference type="EMBL" id="EEG49896.1"/>
    </source>
</evidence>
<keyword evidence="1" id="KW-1133">Transmembrane helix</keyword>
<reference evidence="2 3" key="1">
    <citation type="submission" date="2009-01" db="EMBL/GenBank/DDBJ databases">
        <authorList>
            <person name="Fulton L."/>
            <person name="Clifton S."/>
            <person name="Fulton B."/>
            <person name="Xu J."/>
            <person name="Minx P."/>
            <person name="Pepin K.H."/>
            <person name="Johnson M."/>
            <person name="Bhonagiri V."/>
            <person name="Nash W.E."/>
            <person name="Mardis E.R."/>
            <person name="Wilson R.K."/>
        </authorList>
    </citation>
    <scope>NUCLEOTIDE SEQUENCE [LARGE SCALE GENOMIC DNA]</scope>
    <source>
        <strain evidence="3">DSM 10507 / JCM 14656 / S5a33</strain>
    </source>
</reference>
<dbReference type="HOGENOM" id="CLU_2285996_0_0_9"/>
<name>C0CK20_BLAHS</name>
<feature type="transmembrane region" description="Helical" evidence="1">
    <location>
        <begin position="36"/>
        <end position="55"/>
    </location>
</feature>
<organism evidence="2 3">
    <name type="scientific">Blautia hydrogenotrophica (strain DSM 10507 / JCM 14656 / S5a33)</name>
    <name type="common">Ruminococcus hydrogenotrophicus</name>
    <dbReference type="NCBI Taxonomy" id="476272"/>
    <lineage>
        <taxon>Bacteria</taxon>
        <taxon>Bacillati</taxon>
        <taxon>Bacillota</taxon>
        <taxon>Clostridia</taxon>
        <taxon>Lachnospirales</taxon>
        <taxon>Lachnospiraceae</taxon>
        <taxon>Blautia</taxon>
    </lineage>
</organism>
<keyword evidence="1" id="KW-0472">Membrane</keyword>
<evidence type="ECO:0000313" key="3">
    <source>
        <dbReference type="Proteomes" id="UP000003100"/>
    </source>
</evidence>
<protein>
    <submittedName>
        <fullName evidence="2">Uncharacterized protein</fullName>
    </submittedName>
</protein>
<dbReference type="PATRIC" id="fig|476272.21.peg.2537"/>
<keyword evidence="3" id="KW-1185">Reference proteome</keyword>
<gene>
    <name evidence="2" type="ORF">RUMHYD_01190</name>
</gene>
<sequence length="101" mass="11695">MSCPWHHGKYGNCFLHFNWGCRIGRYGSLFHISRRGILQAGFFFIMGVYAAIWKYPLTNETNLFTIATITWHSILVTVRPYSVQGAKKHTCMFLRADICMS</sequence>
<comment type="caution">
    <text evidence="2">The sequence shown here is derived from an EMBL/GenBank/DDBJ whole genome shotgun (WGS) entry which is preliminary data.</text>
</comment>
<reference evidence="2 3" key="2">
    <citation type="submission" date="2009-02" db="EMBL/GenBank/DDBJ databases">
        <title>Draft genome sequence of Blautia hydrogenotrophica DSM 10507 (Ruminococcus hydrogenotrophicus DSM 10507).</title>
        <authorList>
            <person name="Sudarsanam P."/>
            <person name="Ley R."/>
            <person name="Guruge J."/>
            <person name="Turnbaugh P.J."/>
            <person name="Mahowald M."/>
            <person name="Liep D."/>
            <person name="Gordon J."/>
        </authorList>
    </citation>
    <scope>NUCLEOTIDE SEQUENCE [LARGE SCALE GENOMIC DNA]</scope>
    <source>
        <strain evidence="3">DSM 10507 / JCM 14656 / S5a33</strain>
    </source>
</reference>
<feature type="transmembrane region" description="Helical" evidence="1">
    <location>
        <begin position="61"/>
        <end position="78"/>
    </location>
</feature>
<accession>C0CK20</accession>
<proteinExistence type="predicted"/>